<evidence type="ECO:0000313" key="1">
    <source>
        <dbReference type="EMBL" id="CAK91923.1"/>
    </source>
</evidence>
<dbReference type="GeneID" id="5045105"/>
<sequence>MIKSNLKYIIQSLLEYKQILEIRLVYAVKYTKLKIEIIYLAILKNASFCEDIDKYFKVVSGIVNGEGIKMSDLEADVYYLFQNLKEEEMLLKLNETLQYCKPEKKPIYRIAF</sequence>
<dbReference type="InParanoid" id="A0E9F6"/>
<keyword evidence="2" id="KW-1185">Reference proteome</keyword>
<dbReference type="RefSeq" id="XP_001459320.1">
    <property type="nucleotide sequence ID" value="XM_001459283.1"/>
</dbReference>
<name>A0E9F6_PARTE</name>
<gene>
    <name evidence="1" type="ORF">GSPATT00024654001</name>
</gene>
<dbReference type="HOGENOM" id="CLU_2150747_0_0_1"/>
<organism evidence="1 2">
    <name type="scientific">Paramecium tetraurelia</name>
    <dbReference type="NCBI Taxonomy" id="5888"/>
    <lineage>
        <taxon>Eukaryota</taxon>
        <taxon>Sar</taxon>
        <taxon>Alveolata</taxon>
        <taxon>Ciliophora</taxon>
        <taxon>Intramacronucleata</taxon>
        <taxon>Oligohymenophorea</taxon>
        <taxon>Peniculida</taxon>
        <taxon>Parameciidae</taxon>
        <taxon>Paramecium</taxon>
    </lineage>
</organism>
<dbReference type="AlphaFoldDB" id="A0E9F6"/>
<evidence type="ECO:0000313" key="2">
    <source>
        <dbReference type="Proteomes" id="UP000000600"/>
    </source>
</evidence>
<accession>A0E9F6</accession>
<dbReference type="EMBL" id="CT868665">
    <property type="protein sequence ID" value="CAK91923.1"/>
    <property type="molecule type" value="Genomic_DNA"/>
</dbReference>
<dbReference type="Proteomes" id="UP000000600">
    <property type="component" value="Unassembled WGS sequence"/>
</dbReference>
<reference evidence="1 2" key="1">
    <citation type="journal article" date="2006" name="Nature">
        <title>Global trends of whole-genome duplications revealed by the ciliate Paramecium tetraurelia.</title>
        <authorList>
            <consortium name="Genoscope"/>
            <person name="Aury J.-M."/>
            <person name="Jaillon O."/>
            <person name="Duret L."/>
            <person name="Noel B."/>
            <person name="Jubin C."/>
            <person name="Porcel B.M."/>
            <person name="Segurens B."/>
            <person name="Daubin V."/>
            <person name="Anthouard V."/>
            <person name="Aiach N."/>
            <person name="Arnaiz O."/>
            <person name="Billaut A."/>
            <person name="Beisson J."/>
            <person name="Blanc I."/>
            <person name="Bouhouche K."/>
            <person name="Camara F."/>
            <person name="Duharcourt S."/>
            <person name="Guigo R."/>
            <person name="Gogendeau D."/>
            <person name="Katinka M."/>
            <person name="Keller A.-M."/>
            <person name="Kissmehl R."/>
            <person name="Klotz C."/>
            <person name="Koll F."/>
            <person name="Le Moue A."/>
            <person name="Lepere C."/>
            <person name="Malinsky S."/>
            <person name="Nowacki M."/>
            <person name="Nowak J.K."/>
            <person name="Plattner H."/>
            <person name="Poulain J."/>
            <person name="Ruiz F."/>
            <person name="Serrano V."/>
            <person name="Zagulski M."/>
            <person name="Dessen P."/>
            <person name="Betermier M."/>
            <person name="Weissenbach J."/>
            <person name="Scarpelli C."/>
            <person name="Schachter V."/>
            <person name="Sperling L."/>
            <person name="Meyer E."/>
            <person name="Cohen J."/>
            <person name="Wincker P."/>
        </authorList>
    </citation>
    <scope>NUCLEOTIDE SEQUENCE [LARGE SCALE GENOMIC DNA]</scope>
    <source>
        <strain evidence="1 2">Stock d4-2</strain>
    </source>
</reference>
<proteinExistence type="predicted"/>
<protein>
    <submittedName>
        <fullName evidence="1">Uncharacterized protein</fullName>
    </submittedName>
</protein>
<dbReference type="KEGG" id="ptm:GSPATT00024654001"/>